<dbReference type="Gene3D" id="3.30.300.50">
    <property type="match status" value="2"/>
</dbReference>
<dbReference type="PIRSF" id="PIRSF001134">
    <property type="entry name" value="Streptogrisin"/>
    <property type="match status" value="1"/>
</dbReference>
<evidence type="ECO:0000256" key="5">
    <source>
        <dbReference type="ARBA" id="ARBA00023157"/>
    </source>
</evidence>
<name>A0A543NLU8_9ACTN</name>
<feature type="active site" description="Charge relay system" evidence="6">
    <location>
        <position position="263"/>
    </location>
</feature>
<dbReference type="PRINTS" id="PR00861">
    <property type="entry name" value="ALYTICPTASE"/>
</dbReference>
<feature type="active site" description="Charge relay system" evidence="6">
    <location>
        <position position="235"/>
    </location>
</feature>
<dbReference type="InterPro" id="IPR001316">
    <property type="entry name" value="Pept_S1A_streptogrisin"/>
</dbReference>
<evidence type="ECO:0000313" key="11">
    <source>
        <dbReference type="Proteomes" id="UP000317422"/>
    </source>
</evidence>
<keyword evidence="5 7" id="KW-1015">Disulfide bond</keyword>
<evidence type="ECO:0000256" key="4">
    <source>
        <dbReference type="ARBA" id="ARBA00022825"/>
    </source>
</evidence>
<keyword evidence="11" id="KW-1185">Reference proteome</keyword>
<dbReference type="SUPFAM" id="SSF50494">
    <property type="entry name" value="Trypsin-like serine proteases"/>
    <property type="match status" value="1"/>
</dbReference>
<organism evidence="10 11">
    <name type="scientific">Haloactinospora alba</name>
    <dbReference type="NCBI Taxonomy" id="405555"/>
    <lineage>
        <taxon>Bacteria</taxon>
        <taxon>Bacillati</taxon>
        <taxon>Actinomycetota</taxon>
        <taxon>Actinomycetes</taxon>
        <taxon>Streptosporangiales</taxon>
        <taxon>Nocardiopsidaceae</taxon>
        <taxon>Haloactinospora</taxon>
    </lineage>
</organism>
<feature type="compositionally biased region" description="Low complexity" evidence="8">
    <location>
        <begin position="243"/>
        <end position="258"/>
    </location>
</feature>
<dbReference type="InterPro" id="IPR009003">
    <property type="entry name" value="Peptidase_S1_PA"/>
</dbReference>
<dbReference type="GO" id="GO:0004252">
    <property type="term" value="F:serine-type endopeptidase activity"/>
    <property type="evidence" value="ECO:0007669"/>
    <property type="project" value="InterPro"/>
</dbReference>
<dbReference type="EMBL" id="VFQC01000001">
    <property type="protein sequence ID" value="TQN32777.1"/>
    <property type="molecule type" value="Genomic_DNA"/>
</dbReference>
<dbReference type="GO" id="GO:0005576">
    <property type="term" value="C:extracellular region"/>
    <property type="evidence" value="ECO:0007669"/>
    <property type="project" value="InterPro"/>
</dbReference>
<evidence type="ECO:0000259" key="9">
    <source>
        <dbReference type="Pfam" id="PF00089"/>
    </source>
</evidence>
<evidence type="ECO:0000256" key="1">
    <source>
        <dbReference type="ARBA" id="ARBA00007664"/>
    </source>
</evidence>
<feature type="disulfide bond" evidence="7">
    <location>
        <begin position="220"/>
        <end position="236"/>
    </location>
</feature>
<feature type="region of interest" description="Disordered" evidence="8">
    <location>
        <begin position="271"/>
        <end position="303"/>
    </location>
</feature>
<comment type="caution">
    <text evidence="10">The sequence shown here is derived from an EMBL/GenBank/DDBJ whole genome shotgun (WGS) entry which is preliminary data.</text>
</comment>
<keyword evidence="3" id="KW-0378">Hydrolase</keyword>
<feature type="disulfide bond" evidence="7">
    <location>
        <begin position="337"/>
        <end position="364"/>
    </location>
</feature>
<evidence type="ECO:0000256" key="2">
    <source>
        <dbReference type="ARBA" id="ARBA00022670"/>
    </source>
</evidence>
<dbReference type="InterPro" id="IPR043504">
    <property type="entry name" value="Peptidase_S1_PA_chymotrypsin"/>
</dbReference>
<keyword evidence="2" id="KW-0645">Protease</keyword>
<comment type="similarity">
    <text evidence="1">Belongs to the peptidase S1 family.</text>
</comment>
<evidence type="ECO:0000256" key="7">
    <source>
        <dbReference type="PIRSR" id="PIRSR001134-2"/>
    </source>
</evidence>
<keyword evidence="4" id="KW-0720">Serine protease</keyword>
<protein>
    <submittedName>
        <fullName evidence="10">Streptogrisin C</fullName>
    </submittedName>
</protein>
<dbReference type="InterPro" id="IPR035070">
    <property type="entry name" value="Streptogrisin_prodomain"/>
</dbReference>
<accession>A0A543NLU8</accession>
<proteinExistence type="inferred from homology"/>
<dbReference type="Gene3D" id="2.40.10.10">
    <property type="entry name" value="Trypsin-like serine proteases"/>
    <property type="match status" value="2"/>
</dbReference>
<dbReference type="CDD" id="cd21112">
    <property type="entry name" value="alphaLP-like"/>
    <property type="match status" value="1"/>
</dbReference>
<feature type="region of interest" description="Disordered" evidence="8">
    <location>
        <begin position="238"/>
        <end position="259"/>
    </location>
</feature>
<dbReference type="Proteomes" id="UP000317422">
    <property type="component" value="Unassembled WGS sequence"/>
</dbReference>
<dbReference type="AlphaFoldDB" id="A0A543NLU8"/>
<feature type="active site" description="Charge relay system" evidence="6">
    <location>
        <position position="343"/>
    </location>
</feature>
<feature type="disulfide bond" evidence="7">
    <location>
        <begin position="301"/>
        <end position="311"/>
    </location>
</feature>
<evidence type="ECO:0000313" key="10">
    <source>
        <dbReference type="EMBL" id="TQN32777.1"/>
    </source>
</evidence>
<gene>
    <name evidence="10" type="ORF">FHX37_2760</name>
</gene>
<feature type="domain" description="Peptidase S1" evidence="9">
    <location>
        <begin position="224"/>
        <end position="379"/>
    </location>
</feature>
<dbReference type="InterPro" id="IPR001254">
    <property type="entry name" value="Trypsin_dom"/>
</dbReference>
<reference evidence="10 11" key="1">
    <citation type="submission" date="2019-06" db="EMBL/GenBank/DDBJ databases">
        <title>Sequencing the genomes of 1000 actinobacteria strains.</title>
        <authorList>
            <person name="Klenk H.-P."/>
        </authorList>
    </citation>
    <scope>NUCLEOTIDE SEQUENCE [LARGE SCALE GENOMIC DNA]</scope>
    <source>
        <strain evidence="10 11">DSM 45015</strain>
    </source>
</reference>
<evidence type="ECO:0000256" key="8">
    <source>
        <dbReference type="SAM" id="MobiDB-lite"/>
    </source>
</evidence>
<dbReference type="Pfam" id="PF00089">
    <property type="entry name" value="Trypsin"/>
    <property type="match status" value="1"/>
</dbReference>
<evidence type="ECO:0000256" key="3">
    <source>
        <dbReference type="ARBA" id="ARBA00022801"/>
    </source>
</evidence>
<evidence type="ECO:0000256" key="6">
    <source>
        <dbReference type="PIRSR" id="PIRSR001134-1"/>
    </source>
</evidence>
<sequence length="389" mass="39815">MKGQELRKSPLITALGGSAVALGLLGLGTATLATGGGSEVETASADSPNASTQMEAMQRDLDLTAEEAKERMKQEDRARDLDNELRSQLGEAFGGSVFDSGSNELTVSVTDKDAAEEVREAGAEPRVVTYGQDRLESIADRIGSQDVGLDDGIAGYGPDIDRDAVVITVLEGEKASAQQLVADAGVDSEAVEIEQTSQEPRLYADIVGGEPYQIDGTGRCSIGFPTTNGFVTAGHCGEEGTPVSSQDGSGSGTVTGSSFPGNDMGVVEADSGWEPTSTVTSDEGPVTVAGSEEAPEGASICRSGSTTGWHCGTVESKGQTVEYPQGTVEGLTQTDVCAEPGDSGGSWLADDQAQGVTSGGSGDCTTGGTTFFQPVNPILDEYGVELMTG</sequence>
<dbReference type="GO" id="GO:0006508">
    <property type="term" value="P:proteolysis"/>
    <property type="evidence" value="ECO:0007669"/>
    <property type="project" value="UniProtKB-KW"/>
</dbReference>